<dbReference type="Proteomes" id="UP000562984">
    <property type="component" value="Unassembled WGS sequence"/>
</dbReference>
<evidence type="ECO:0000256" key="2">
    <source>
        <dbReference type="ARBA" id="ARBA00023125"/>
    </source>
</evidence>
<comment type="caution">
    <text evidence="5">The sequence shown here is derived from an EMBL/GenBank/DDBJ whole genome shotgun (WGS) entry which is preliminary data.</text>
</comment>
<evidence type="ECO:0000313" key="6">
    <source>
        <dbReference type="Proteomes" id="UP000562984"/>
    </source>
</evidence>
<dbReference type="SMART" id="SM00421">
    <property type="entry name" value="HTH_LUXR"/>
    <property type="match status" value="1"/>
</dbReference>
<evidence type="ECO:0000256" key="3">
    <source>
        <dbReference type="ARBA" id="ARBA00023163"/>
    </source>
</evidence>
<keyword evidence="1" id="KW-0805">Transcription regulation</keyword>
<dbReference type="Pfam" id="PF00196">
    <property type="entry name" value="GerE"/>
    <property type="match status" value="1"/>
</dbReference>
<dbReference type="AlphaFoldDB" id="A0A849ABN9"/>
<dbReference type="InterPro" id="IPR000792">
    <property type="entry name" value="Tscrpt_reg_LuxR_C"/>
</dbReference>
<feature type="domain" description="HTH luxR-type" evidence="4">
    <location>
        <begin position="132"/>
        <end position="198"/>
    </location>
</feature>
<dbReference type="SUPFAM" id="SSF46894">
    <property type="entry name" value="C-terminal effector domain of the bipartite response regulators"/>
    <property type="match status" value="1"/>
</dbReference>
<protein>
    <submittedName>
        <fullName evidence="5">Helix-turn-helix transcriptional regulator</fullName>
    </submittedName>
</protein>
<evidence type="ECO:0000313" key="5">
    <source>
        <dbReference type="EMBL" id="NNG34312.1"/>
    </source>
</evidence>
<organism evidence="5 6">
    <name type="scientific">Nakamurella aerolata</name>
    <dbReference type="NCBI Taxonomy" id="1656892"/>
    <lineage>
        <taxon>Bacteria</taxon>
        <taxon>Bacillati</taxon>
        <taxon>Actinomycetota</taxon>
        <taxon>Actinomycetes</taxon>
        <taxon>Nakamurellales</taxon>
        <taxon>Nakamurellaceae</taxon>
        <taxon>Nakamurella</taxon>
    </lineage>
</organism>
<evidence type="ECO:0000259" key="4">
    <source>
        <dbReference type="PROSITE" id="PS50043"/>
    </source>
</evidence>
<dbReference type="EMBL" id="JABEND010000001">
    <property type="protein sequence ID" value="NNG34312.1"/>
    <property type="molecule type" value="Genomic_DNA"/>
</dbReference>
<keyword evidence="3" id="KW-0804">Transcription</keyword>
<dbReference type="PROSITE" id="PS00622">
    <property type="entry name" value="HTH_LUXR_1"/>
    <property type="match status" value="1"/>
</dbReference>
<dbReference type="InterPro" id="IPR016032">
    <property type="entry name" value="Sig_transdc_resp-reg_C-effctor"/>
</dbReference>
<dbReference type="GO" id="GO:0003677">
    <property type="term" value="F:DNA binding"/>
    <property type="evidence" value="ECO:0007669"/>
    <property type="project" value="UniProtKB-KW"/>
</dbReference>
<keyword evidence="6" id="KW-1185">Reference proteome</keyword>
<proteinExistence type="predicted"/>
<reference evidence="5 6" key="1">
    <citation type="submission" date="2020-05" db="EMBL/GenBank/DDBJ databases">
        <title>Nakamurella sp. DB0629 isolated from air conditioner.</title>
        <authorList>
            <person name="Kim D.H."/>
            <person name="Kim D.-U."/>
        </authorList>
    </citation>
    <scope>NUCLEOTIDE SEQUENCE [LARGE SCALE GENOMIC DNA]</scope>
    <source>
        <strain evidence="5 6">DB0629</strain>
    </source>
</reference>
<dbReference type="PANTHER" id="PTHR44688">
    <property type="entry name" value="DNA-BINDING TRANSCRIPTIONAL ACTIVATOR DEVR_DOSR"/>
    <property type="match status" value="1"/>
</dbReference>
<dbReference type="CDD" id="cd06170">
    <property type="entry name" value="LuxR_C_like"/>
    <property type="match status" value="1"/>
</dbReference>
<keyword evidence="2" id="KW-0238">DNA-binding</keyword>
<dbReference type="Gene3D" id="1.10.10.10">
    <property type="entry name" value="Winged helix-like DNA-binding domain superfamily/Winged helix DNA-binding domain"/>
    <property type="match status" value="1"/>
</dbReference>
<gene>
    <name evidence="5" type="ORF">HKD39_00960</name>
</gene>
<dbReference type="PANTHER" id="PTHR44688:SF16">
    <property type="entry name" value="DNA-BINDING TRANSCRIPTIONAL ACTIVATOR DEVR_DOSR"/>
    <property type="match status" value="1"/>
</dbReference>
<dbReference type="GO" id="GO:0006355">
    <property type="term" value="P:regulation of DNA-templated transcription"/>
    <property type="evidence" value="ECO:0007669"/>
    <property type="project" value="InterPro"/>
</dbReference>
<accession>A0A849ABN9</accession>
<name>A0A849ABN9_9ACTN</name>
<sequence>MFAPIRSADSAAPLGVLCALSYQADAFAEDDLLAFTVLARIFGRDYRRTHPLPAADDPLYRAYPELLPDDPRAVMLEAASRVAQAMNLCSALIAKGAPAATSAGLREVVEVCAEASQLLLTGSVDQPAVPVSAAAGVRLTTREAEVAELIVREGASNSTIASRLTISEKTVKAHVGSILRKCGVTQRSGIAPVLQGLTTQDPSISA</sequence>
<dbReference type="PROSITE" id="PS50043">
    <property type="entry name" value="HTH_LUXR_2"/>
    <property type="match status" value="1"/>
</dbReference>
<evidence type="ECO:0000256" key="1">
    <source>
        <dbReference type="ARBA" id="ARBA00023015"/>
    </source>
</evidence>
<dbReference type="InterPro" id="IPR036388">
    <property type="entry name" value="WH-like_DNA-bd_sf"/>
</dbReference>